<feature type="coiled-coil region" evidence="2">
    <location>
        <begin position="20"/>
        <end position="78"/>
    </location>
</feature>
<dbReference type="AlphaFoldDB" id="A0A1Z8BC43"/>
<dbReference type="PROSITE" id="PS51257">
    <property type="entry name" value="PROKAR_LIPOPROTEIN"/>
    <property type="match status" value="1"/>
</dbReference>
<name>A0A1Z8BC43_9FLAO</name>
<accession>A0A1Z8BC43</accession>
<dbReference type="PANTHER" id="PTHR30329:SF21">
    <property type="entry name" value="LIPOPROTEIN YIAD-RELATED"/>
    <property type="match status" value="1"/>
</dbReference>
<evidence type="ECO:0000313" key="5">
    <source>
        <dbReference type="Proteomes" id="UP000196102"/>
    </source>
</evidence>
<keyword evidence="2" id="KW-0175">Coiled coil</keyword>
<evidence type="ECO:0000256" key="2">
    <source>
        <dbReference type="SAM" id="Coils"/>
    </source>
</evidence>
<evidence type="ECO:0000313" key="4">
    <source>
        <dbReference type="EMBL" id="OUS20090.1"/>
    </source>
</evidence>
<dbReference type="SUPFAM" id="SSF103088">
    <property type="entry name" value="OmpA-like"/>
    <property type="match status" value="1"/>
</dbReference>
<dbReference type="Proteomes" id="UP000196102">
    <property type="component" value="Unassembled WGS sequence"/>
</dbReference>
<keyword evidence="1" id="KW-0472">Membrane</keyword>
<dbReference type="InterPro" id="IPR006665">
    <property type="entry name" value="OmpA-like"/>
</dbReference>
<dbReference type="GO" id="GO:0016020">
    <property type="term" value="C:membrane"/>
    <property type="evidence" value="ECO:0007669"/>
    <property type="project" value="UniProtKB-UniRule"/>
</dbReference>
<sequence length="294" mass="32288">MKKIFLMLLAGGLLVSCASKKDLEAAIAKQKETKELLDTATVKLNACYADEQAARARIESMREQIETLKNSNNALLSNQGELVTLSTTGSRNLERSLESIREKDLQIKSLNDAITKKDSVTLALVTSLKSSLGNLQDEDISVNVEKGVVFISISDKLLFSSGSDKVNESAKLVLGKVAKVVNDKPEIDIMVEGHTDDQPISSAKFADNWALSTARATAVTRVLQKDFQVSPERMTAAGRSYYMPVASNDTAEGRSKNRRTRIVVLPKLDQFFDMVEKGMEQAKANAKKETENKN</sequence>
<dbReference type="Pfam" id="PF00691">
    <property type="entry name" value="OmpA"/>
    <property type="match status" value="1"/>
</dbReference>
<dbReference type="EMBL" id="MAAX01000029">
    <property type="protein sequence ID" value="OUS20090.1"/>
    <property type="molecule type" value="Genomic_DNA"/>
</dbReference>
<organism evidence="4 5">
    <name type="scientific">Nonlabens dokdonensis</name>
    <dbReference type="NCBI Taxonomy" id="328515"/>
    <lineage>
        <taxon>Bacteria</taxon>
        <taxon>Pseudomonadati</taxon>
        <taxon>Bacteroidota</taxon>
        <taxon>Flavobacteriia</taxon>
        <taxon>Flavobacteriales</taxon>
        <taxon>Flavobacteriaceae</taxon>
        <taxon>Nonlabens</taxon>
    </lineage>
</organism>
<evidence type="ECO:0000259" key="3">
    <source>
        <dbReference type="PROSITE" id="PS51123"/>
    </source>
</evidence>
<dbReference type="Gene3D" id="3.30.1330.60">
    <property type="entry name" value="OmpA-like domain"/>
    <property type="match status" value="1"/>
</dbReference>
<dbReference type="InterPro" id="IPR036737">
    <property type="entry name" value="OmpA-like_sf"/>
</dbReference>
<dbReference type="InterPro" id="IPR050330">
    <property type="entry name" value="Bact_OuterMem_StrucFunc"/>
</dbReference>
<gene>
    <name evidence="4" type="ORF">A9Q93_01900</name>
</gene>
<comment type="caution">
    <text evidence="4">The sequence shown here is derived from an EMBL/GenBank/DDBJ whole genome shotgun (WGS) entry which is preliminary data.</text>
</comment>
<proteinExistence type="predicted"/>
<dbReference type="RefSeq" id="WP_303685690.1">
    <property type="nucleotide sequence ID" value="NZ_CAJXYO010000024.1"/>
</dbReference>
<dbReference type="PROSITE" id="PS51123">
    <property type="entry name" value="OMPA_2"/>
    <property type="match status" value="1"/>
</dbReference>
<reference evidence="4 5" key="1">
    <citation type="journal article" date="2017" name="Proc. Natl. Acad. Sci. U.S.A.">
        <title>Simulation of Deepwater Horizon oil plume reveals substrate specialization within a complex community of hydrocarbon-degraders.</title>
        <authorList>
            <person name="Hu P."/>
            <person name="Dubinsky E.A."/>
            <person name="Probst A.J."/>
            <person name="Wang J."/>
            <person name="Sieber C.M.K."/>
            <person name="Tom L.M."/>
            <person name="Gardinali P."/>
            <person name="Banfield J.F."/>
            <person name="Atlas R.M."/>
            <person name="Andersen G.L."/>
        </authorList>
    </citation>
    <scope>NUCLEOTIDE SEQUENCE [LARGE SCALE GENOMIC DNA]</scope>
    <source>
        <strain evidence="4">35_9_T64</strain>
    </source>
</reference>
<feature type="domain" description="OmpA-like" evidence="3">
    <location>
        <begin position="146"/>
        <end position="268"/>
    </location>
</feature>
<dbReference type="CDD" id="cd07185">
    <property type="entry name" value="OmpA_C-like"/>
    <property type="match status" value="1"/>
</dbReference>
<dbReference type="PANTHER" id="PTHR30329">
    <property type="entry name" value="STATOR ELEMENT OF FLAGELLAR MOTOR COMPLEX"/>
    <property type="match status" value="1"/>
</dbReference>
<protein>
    <recommendedName>
        <fullName evidence="3">OmpA-like domain-containing protein</fullName>
    </recommendedName>
</protein>
<evidence type="ECO:0000256" key="1">
    <source>
        <dbReference type="PROSITE-ProRule" id="PRU00473"/>
    </source>
</evidence>